<dbReference type="STRING" id="641025.SAMN05421507_10344"/>
<feature type="domain" description="FAD-dependent urate hydroxylase HpyO/Asp monooxygenase CreE-like FAD/NAD(P)-binding" evidence="1">
    <location>
        <begin position="11"/>
        <end position="157"/>
    </location>
</feature>
<dbReference type="SUPFAM" id="SSF51905">
    <property type="entry name" value="FAD/NAD(P)-binding domain"/>
    <property type="match status" value="1"/>
</dbReference>
<dbReference type="InterPro" id="IPR052189">
    <property type="entry name" value="L-asp_N-monooxygenase_NS-form"/>
</dbReference>
<evidence type="ECO:0000313" key="3">
    <source>
        <dbReference type="Proteomes" id="UP000199691"/>
    </source>
</evidence>
<dbReference type="PANTHER" id="PTHR40254">
    <property type="entry name" value="BLR0577 PROTEIN"/>
    <property type="match status" value="1"/>
</dbReference>
<gene>
    <name evidence="2" type="ORF">SAMN05421507_10344</name>
</gene>
<dbReference type="AlphaFoldDB" id="A0A1H0KS68"/>
<dbReference type="InterPro" id="IPR036188">
    <property type="entry name" value="FAD/NAD-bd_sf"/>
</dbReference>
<sequence>MRFSDRSRRVVIVGAGLGGTATAVRLLRFAREPLQVVLVERNPEHRNAGVAYHPAGNPWHHVFNIQAGRMSMFREDVDDFVTWANTSADRTGWAPQWRDVTFTESGPAPRRIYADYLADRLAEAAHEASAGVTLTEVDGEVVDVTVDAGDVHVVVENFALPREPPPLDDTGASRVRLRADHLVLATGLEQRTHPFAAEVLDHPSFVRHPYSAAGVERVQGVRPDAVVAIIGTLLTGYDSAALLLRRGHTGKIHMISRSGLTIRTYPPDHRHQVLDLPPPRLRGDYEGPGDLVRRVKDEWERACAVVAEKHPDVAPAVVTERVAKSWEPHLPELLRCVPTADLRALLDGYGSVLATLRVSAVAYTTEVVDAAMTRDGQITVTTGKVTRVADTGNGTLALTVSTQDSDRMVEADLVISNFGREPDYERVDSPLWTNLLARGLAVRHRRTGRGVEVDETGVLLDSAGVPSGPVSVVGGPREGDEIVRYGRMGAFAFNLAAIKNHSVGVAADVLRRLESCYDDQAGDGAADPSAPAFARAVSLEARRMAARRRRDREELALRLDESLTAAREALAGDGGLTTTTLRFAVNTVAATKLNDLSVTPRDLRSLLGLDEPATPTA</sequence>
<organism evidence="2 3">
    <name type="scientific">Lentzea jiangxiensis</name>
    <dbReference type="NCBI Taxonomy" id="641025"/>
    <lineage>
        <taxon>Bacteria</taxon>
        <taxon>Bacillati</taxon>
        <taxon>Actinomycetota</taxon>
        <taxon>Actinomycetes</taxon>
        <taxon>Pseudonocardiales</taxon>
        <taxon>Pseudonocardiaceae</taxon>
        <taxon>Lentzea</taxon>
    </lineage>
</organism>
<evidence type="ECO:0000313" key="2">
    <source>
        <dbReference type="EMBL" id="SDO58633.1"/>
    </source>
</evidence>
<dbReference type="Gene3D" id="3.50.50.60">
    <property type="entry name" value="FAD/NAD(P)-binding domain"/>
    <property type="match status" value="1"/>
</dbReference>
<dbReference type="EMBL" id="FNIX01000003">
    <property type="protein sequence ID" value="SDO58633.1"/>
    <property type="molecule type" value="Genomic_DNA"/>
</dbReference>
<reference evidence="3" key="1">
    <citation type="submission" date="2016-10" db="EMBL/GenBank/DDBJ databases">
        <authorList>
            <person name="Varghese N."/>
            <person name="Submissions S."/>
        </authorList>
    </citation>
    <scope>NUCLEOTIDE SEQUENCE [LARGE SCALE GENOMIC DNA]</scope>
    <source>
        <strain evidence="3">CGMCC 4.6609</strain>
    </source>
</reference>
<dbReference type="OrthoDB" id="101972at2"/>
<dbReference type="Pfam" id="PF13454">
    <property type="entry name" value="NAD_binding_9"/>
    <property type="match status" value="1"/>
</dbReference>
<accession>A0A1H0KS68</accession>
<dbReference type="PANTHER" id="PTHR40254:SF1">
    <property type="entry name" value="BLR0577 PROTEIN"/>
    <property type="match status" value="1"/>
</dbReference>
<proteinExistence type="predicted"/>
<name>A0A1H0KS68_9PSEU</name>
<dbReference type="Proteomes" id="UP000199691">
    <property type="component" value="Unassembled WGS sequence"/>
</dbReference>
<keyword evidence="3" id="KW-1185">Reference proteome</keyword>
<evidence type="ECO:0000259" key="1">
    <source>
        <dbReference type="Pfam" id="PF13454"/>
    </source>
</evidence>
<dbReference type="InterPro" id="IPR038732">
    <property type="entry name" value="HpyO/CreE_NAD-binding"/>
</dbReference>
<protein>
    <submittedName>
        <fullName evidence="2">Uncharacterized NAD(P)/FAD-binding protein YdhS</fullName>
    </submittedName>
</protein>